<keyword evidence="4" id="KW-1185">Reference proteome</keyword>
<evidence type="ECO:0000256" key="2">
    <source>
        <dbReference type="SAM" id="MobiDB-lite"/>
    </source>
</evidence>
<feature type="region of interest" description="Disordered" evidence="2">
    <location>
        <begin position="974"/>
        <end position="993"/>
    </location>
</feature>
<reference evidence="3 4" key="1">
    <citation type="submission" date="2023-06" db="EMBL/GenBank/DDBJ databases">
        <title>Black Yeasts Isolated from many extreme environments.</title>
        <authorList>
            <person name="Coleine C."/>
            <person name="Stajich J.E."/>
            <person name="Selbmann L."/>
        </authorList>
    </citation>
    <scope>NUCLEOTIDE SEQUENCE [LARGE SCALE GENOMIC DNA]</scope>
    <source>
        <strain evidence="3 4">CCFEE 5887</strain>
    </source>
</reference>
<sequence>MASVTSSQIISPENIAAGYSKTSRRQYQSCDQCRKSRRACDASALRVVNFPLGEDEGANPSLPTCEACSNCARTSKKCTFDWLRLRPLQNLPKGVKRKLESTGFPEAVIALTHATSEEPSQPSREYGASLVTDESFKLGRLPSLSGHASSDAGHTTVASSAQSNGSLHLKPSSEDRNSLEFQSPSVPHTISNYNLHPPQFRSPVVVPLSRPRAARPEKPTTDWIPPSLDRFDTCTSATSYDSTDSRTISAASQISYSATSASSDSGGENDHAKISRLHQVAMGTTTSAPKPPERFSFDEFARRGSTGSSAVSSGRRQSSSPLSSRQVRFADGAMKTMIATGLLRIYHDSFENSLSCWVTEQNCPYETELNDLLAQVTPGSGTAEEAAFRLVDNRIFSRVSRLDSAFSQLRGRELSPFENRASNNALNAAIMAFASQWSHSSHNAFWRSKEGRSKMQAWQNNGRTLFPPTSRPNDPILSTDCERMIQKTLWHEARKAIQATTEVDSFKVILAYMLFALTQRPVDENPKSARDSSKDATTSFEQQNNLRETSEETGSAAAAPATPTHEEWDPFQTSELEGLASPPVYLETAVRNLFSWRQKVERSRRMRSKSKNKADNALAALALKDQQTFNILFWLGVMCDTTSSAITRRPLVIADEDCGMIREKLASISLNNDNVGSHWPEGAPLNTTDHQQDDDDDCEALWGKYLLGFKPTGPRNLVPRWPCSFDEAALVLQEAIPVKVLMFRKVGQLQTLAYRRSAPSKLEKCIEEALEVYQHWNTTYGQFMLDCVAQHNQLPPHVQSWYVILDGHWHYGCLLLADKISQTDREDRTMKVQRQLRTHCSLIAGLRKDNAHAIARIAEASLSEHGPSFRNNSEFHFACNGSAILTEPWTDILVRAMGSACKIFINWLAAWDTPTDSMHEWVVKNTVYDDLYLQAEICIQGMTLLGRKSDAANYTAEVFWKKLSKVCEGRRPMPTDSVEAKMASPKAPGSRGAYKDSAVAPVSLHPTPSALDQQGEQCFEGRAVW</sequence>
<evidence type="ECO:0008006" key="5">
    <source>
        <dbReference type="Google" id="ProtNLM"/>
    </source>
</evidence>
<feature type="compositionally biased region" description="Basic and acidic residues" evidence="2">
    <location>
        <begin position="523"/>
        <end position="534"/>
    </location>
</feature>
<name>A0AAV9QKP0_9PEZI</name>
<accession>A0AAV9QKP0</accession>
<gene>
    <name evidence="3" type="ORF">LTR25_000724</name>
</gene>
<protein>
    <recommendedName>
        <fullName evidence="5">Zn(2)-C6 fungal-type domain-containing protein</fullName>
    </recommendedName>
</protein>
<dbReference type="Gene3D" id="4.10.240.10">
    <property type="entry name" value="Zn(2)-C6 fungal-type DNA-binding domain"/>
    <property type="match status" value="1"/>
</dbReference>
<feature type="compositionally biased region" description="Polar residues" evidence="2">
    <location>
        <begin position="146"/>
        <end position="166"/>
    </location>
</feature>
<dbReference type="Proteomes" id="UP001345827">
    <property type="component" value="Unassembled WGS sequence"/>
</dbReference>
<dbReference type="AlphaFoldDB" id="A0AAV9QKP0"/>
<feature type="region of interest" description="Disordered" evidence="2">
    <location>
        <begin position="523"/>
        <end position="568"/>
    </location>
</feature>
<comment type="caution">
    <text evidence="3">The sequence shown here is derived from an EMBL/GenBank/DDBJ whole genome shotgun (WGS) entry which is preliminary data.</text>
</comment>
<dbReference type="EMBL" id="JAXLQG010000001">
    <property type="protein sequence ID" value="KAK5545716.1"/>
    <property type="molecule type" value="Genomic_DNA"/>
</dbReference>
<dbReference type="InterPro" id="IPR001138">
    <property type="entry name" value="Zn2Cys6_DnaBD"/>
</dbReference>
<keyword evidence="1" id="KW-0539">Nucleus</keyword>
<evidence type="ECO:0000313" key="4">
    <source>
        <dbReference type="Proteomes" id="UP001345827"/>
    </source>
</evidence>
<dbReference type="InterPro" id="IPR036864">
    <property type="entry name" value="Zn2-C6_fun-type_DNA-bd_sf"/>
</dbReference>
<dbReference type="GO" id="GO:0008270">
    <property type="term" value="F:zinc ion binding"/>
    <property type="evidence" value="ECO:0007669"/>
    <property type="project" value="InterPro"/>
</dbReference>
<evidence type="ECO:0000313" key="3">
    <source>
        <dbReference type="EMBL" id="KAK5545716.1"/>
    </source>
</evidence>
<feature type="compositionally biased region" description="Low complexity" evidence="2">
    <location>
        <begin position="552"/>
        <end position="563"/>
    </location>
</feature>
<proteinExistence type="predicted"/>
<dbReference type="GO" id="GO:0000981">
    <property type="term" value="F:DNA-binding transcription factor activity, RNA polymerase II-specific"/>
    <property type="evidence" value="ECO:0007669"/>
    <property type="project" value="InterPro"/>
</dbReference>
<feature type="compositionally biased region" description="Low complexity" evidence="2">
    <location>
        <begin position="307"/>
        <end position="326"/>
    </location>
</feature>
<feature type="region of interest" description="Disordered" evidence="2">
    <location>
        <begin position="142"/>
        <end position="182"/>
    </location>
</feature>
<feature type="region of interest" description="Disordered" evidence="2">
    <location>
        <begin position="304"/>
        <end position="326"/>
    </location>
</feature>
<evidence type="ECO:0000256" key="1">
    <source>
        <dbReference type="ARBA" id="ARBA00023242"/>
    </source>
</evidence>
<feature type="compositionally biased region" description="Polar residues" evidence="2">
    <location>
        <begin position="535"/>
        <end position="547"/>
    </location>
</feature>
<dbReference type="CDD" id="cd00067">
    <property type="entry name" value="GAL4"/>
    <property type="match status" value="1"/>
</dbReference>
<organism evidence="3 4">
    <name type="scientific">Vermiconidia calcicola</name>
    <dbReference type="NCBI Taxonomy" id="1690605"/>
    <lineage>
        <taxon>Eukaryota</taxon>
        <taxon>Fungi</taxon>
        <taxon>Dikarya</taxon>
        <taxon>Ascomycota</taxon>
        <taxon>Pezizomycotina</taxon>
        <taxon>Dothideomycetes</taxon>
        <taxon>Dothideomycetidae</taxon>
        <taxon>Mycosphaerellales</taxon>
        <taxon>Extremaceae</taxon>
        <taxon>Vermiconidia</taxon>
    </lineage>
</organism>